<dbReference type="Proteomes" id="UP000244224">
    <property type="component" value="Unassembled WGS sequence"/>
</dbReference>
<proteinExistence type="predicted"/>
<comment type="caution">
    <text evidence="1">The sequence shown here is derived from an EMBL/GenBank/DDBJ whole genome shotgun (WGS) entry which is preliminary data.</text>
</comment>
<organism evidence="1 2">
    <name type="scientific">Gemmobacter caeni</name>
    <dbReference type="NCBI Taxonomy" id="589035"/>
    <lineage>
        <taxon>Bacteria</taxon>
        <taxon>Pseudomonadati</taxon>
        <taxon>Pseudomonadota</taxon>
        <taxon>Alphaproteobacteria</taxon>
        <taxon>Rhodobacterales</taxon>
        <taxon>Paracoccaceae</taxon>
        <taxon>Gemmobacter</taxon>
    </lineage>
</organism>
<sequence>MSERELTRYLTGDAWIAEKVPGGHEEPDRPPLRIRDSVQLGVHGTFGSSDLVRSPPFFDPQA</sequence>
<evidence type="ECO:0000313" key="1">
    <source>
        <dbReference type="EMBL" id="PTX50585.1"/>
    </source>
</evidence>
<dbReference type="EMBL" id="QBKP01000005">
    <property type="protein sequence ID" value="PTX50585.1"/>
    <property type="molecule type" value="Genomic_DNA"/>
</dbReference>
<name>A0A2T6B3H6_9RHOB</name>
<evidence type="ECO:0000313" key="2">
    <source>
        <dbReference type="Proteomes" id="UP000244224"/>
    </source>
</evidence>
<keyword evidence="2" id="KW-1185">Reference proteome</keyword>
<protein>
    <submittedName>
        <fullName evidence="1">Uncharacterized protein</fullName>
    </submittedName>
</protein>
<reference evidence="1 2" key="1">
    <citation type="submission" date="2018-04" db="EMBL/GenBank/DDBJ databases">
        <title>Genomic Encyclopedia of Archaeal and Bacterial Type Strains, Phase II (KMG-II): from individual species to whole genera.</title>
        <authorList>
            <person name="Goeker M."/>
        </authorList>
    </citation>
    <scope>NUCLEOTIDE SEQUENCE [LARGE SCALE GENOMIC DNA]</scope>
    <source>
        <strain evidence="1 2">DSM 21823</strain>
    </source>
</reference>
<gene>
    <name evidence="1" type="ORF">C8N34_105230</name>
</gene>
<accession>A0A2T6B3H6</accession>
<dbReference type="AlphaFoldDB" id="A0A2T6B3H6"/>